<evidence type="ECO:0000259" key="7">
    <source>
        <dbReference type="PROSITE" id="PS51462"/>
    </source>
</evidence>
<dbReference type="PROSITE" id="PS51462">
    <property type="entry name" value="NUDIX"/>
    <property type="match status" value="1"/>
</dbReference>
<feature type="binding site" evidence="5">
    <location>
        <position position="121"/>
    </location>
    <ligand>
        <name>Mg(2+)</name>
        <dbReference type="ChEBI" id="CHEBI:18420"/>
    </ligand>
</feature>
<evidence type="ECO:0000256" key="2">
    <source>
        <dbReference type="ARBA" id="ARBA00022801"/>
    </source>
</evidence>
<dbReference type="PIRSF" id="PIRSF037599">
    <property type="entry name" value="GDPMH"/>
    <property type="match status" value="1"/>
</dbReference>
<dbReference type="InterPro" id="IPR000086">
    <property type="entry name" value="NUDIX_hydrolase_dom"/>
</dbReference>
<dbReference type="Proteomes" id="UP000285190">
    <property type="component" value="Unassembled WGS sequence"/>
</dbReference>
<sequence>MKLDKDGFSRVIAATPLVSIDLIVRNARGEVLLGYRRNRPAQNCWFVPGGRIRKNEASQDALRRIAQAELGVALDDGRLLGVFDHFYEDNYFGMAELSTHYVVIAMECELPAGSSLRADEQHDELRWWPVDALLASTEVHENSKRYFRDTRDNGFRCAARPR</sequence>
<proteinExistence type="predicted"/>
<dbReference type="InterPro" id="IPR033715">
    <property type="entry name" value="GDPMH"/>
</dbReference>
<dbReference type="Pfam" id="PF00293">
    <property type="entry name" value="NUDIX"/>
    <property type="match status" value="1"/>
</dbReference>
<evidence type="ECO:0000256" key="6">
    <source>
        <dbReference type="PIRSR" id="PIRSR037599-4"/>
    </source>
</evidence>
<reference evidence="8 9" key="1">
    <citation type="submission" date="2018-09" db="EMBL/GenBank/DDBJ databases">
        <authorList>
            <person name="Zhu H."/>
        </authorList>
    </citation>
    <scope>NUCLEOTIDE SEQUENCE [LARGE SCALE GENOMIC DNA]</scope>
    <source>
        <strain evidence="8 9">K2R10-39</strain>
    </source>
</reference>
<dbReference type="GO" id="GO:0046872">
    <property type="term" value="F:metal ion binding"/>
    <property type="evidence" value="ECO:0007669"/>
    <property type="project" value="UniProtKB-KW"/>
</dbReference>
<dbReference type="SUPFAM" id="SSF55811">
    <property type="entry name" value="Nudix"/>
    <property type="match status" value="1"/>
</dbReference>
<dbReference type="EMBL" id="QYUN01000002">
    <property type="protein sequence ID" value="RJG04722.1"/>
    <property type="molecule type" value="Genomic_DNA"/>
</dbReference>
<feature type="domain" description="Nudix hydrolase" evidence="7">
    <location>
        <begin position="13"/>
        <end position="152"/>
    </location>
</feature>
<name>A0A418WWY7_9BURK</name>
<dbReference type="GO" id="GO:0008727">
    <property type="term" value="F:GDP-mannose mannosyl hydrolase activity"/>
    <property type="evidence" value="ECO:0007669"/>
    <property type="project" value="InterPro"/>
</dbReference>
<evidence type="ECO:0000313" key="8">
    <source>
        <dbReference type="EMBL" id="RJG04722.1"/>
    </source>
</evidence>
<evidence type="ECO:0000313" key="9">
    <source>
        <dbReference type="Proteomes" id="UP000285190"/>
    </source>
</evidence>
<evidence type="ECO:0000256" key="3">
    <source>
        <dbReference type="ARBA" id="ARBA00022842"/>
    </source>
</evidence>
<keyword evidence="2 8" id="KW-0378">Hydrolase</keyword>
<feature type="site" description="Critical for catalysis" evidence="4">
    <location>
        <position position="122"/>
    </location>
</feature>
<accession>A0A418WWY7</accession>
<feature type="binding site" evidence="5">
    <location>
        <position position="69"/>
    </location>
    <ligand>
        <name>Mg(2+)</name>
        <dbReference type="ChEBI" id="CHEBI:18420"/>
    </ligand>
</feature>
<feature type="short sequence motif" description="Nudix box" evidence="6">
    <location>
        <begin position="50"/>
        <end position="71"/>
    </location>
</feature>
<organism evidence="8 9">
    <name type="scientific">Noviherbaspirillum cavernae</name>
    <dbReference type="NCBI Taxonomy" id="2320862"/>
    <lineage>
        <taxon>Bacteria</taxon>
        <taxon>Pseudomonadati</taxon>
        <taxon>Pseudomonadota</taxon>
        <taxon>Betaproteobacteria</taxon>
        <taxon>Burkholderiales</taxon>
        <taxon>Oxalobacteraceae</taxon>
        <taxon>Noviherbaspirillum</taxon>
    </lineage>
</organism>
<gene>
    <name evidence="8" type="ORF">D3870_00640</name>
</gene>
<keyword evidence="1 5" id="KW-0479">Metal-binding</keyword>
<dbReference type="CDD" id="cd03430">
    <property type="entry name" value="NUDIX_GDPMH_NudD"/>
    <property type="match status" value="1"/>
</dbReference>
<dbReference type="OrthoDB" id="542521at2"/>
<comment type="caution">
    <text evidence="8">The sequence shown here is derived from an EMBL/GenBank/DDBJ whole genome shotgun (WGS) entry which is preliminary data.</text>
</comment>
<comment type="cofactor">
    <cofactor evidence="5">
        <name>Mg(2+)</name>
        <dbReference type="ChEBI" id="CHEBI:18420"/>
    </cofactor>
    <text evidence="5">Binds 1 Mg(2+) ion per subunit.</text>
</comment>
<evidence type="ECO:0000256" key="4">
    <source>
        <dbReference type="PIRSR" id="PIRSR037599-1"/>
    </source>
</evidence>
<dbReference type="InterPro" id="IPR015797">
    <property type="entry name" value="NUDIX_hydrolase-like_dom_sf"/>
</dbReference>
<dbReference type="Gene3D" id="3.90.79.10">
    <property type="entry name" value="Nucleoside Triphosphate Pyrophosphohydrolase"/>
    <property type="match status" value="1"/>
</dbReference>
<dbReference type="AlphaFoldDB" id="A0A418WWY7"/>
<dbReference type="NCBIfam" id="NF011963">
    <property type="entry name" value="PRK15434.1"/>
    <property type="match status" value="1"/>
</dbReference>
<evidence type="ECO:0000256" key="5">
    <source>
        <dbReference type="PIRSR" id="PIRSR037599-3"/>
    </source>
</evidence>
<dbReference type="PANTHER" id="PTHR43046:SF12">
    <property type="entry name" value="GDP-MANNOSE MANNOSYL HYDROLASE"/>
    <property type="match status" value="1"/>
</dbReference>
<keyword evidence="9" id="KW-1185">Reference proteome</keyword>
<protein>
    <submittedName>
        <fullName evidence="8">GDP-mannose mannosyl hydrolase</fullName>
    </submittedName>
</protein>
<dbReference type="RefSeq" id="WP_119735810.1">
    <property type="nucleotide sequence ID" value="NZ_QYUN01000002.1"/>
</dbReference>
<feature type="binding site" evidence="5">
    <location>
        <position position="49"/>
    </location>
    <ligand>
        <name>Mg(2+)</name>
        <dbReference type="ChEBI" id="CHEBI:18420"/>
    </ligand>
</feature>
<keyword evidence="3 5" id="KW-0460">Magnesium</keyword>
<dbReference type="PANTHER" id="PTHR43046">
    <property type="entry name" value="GDP-MANNOSE MANNOSYL HYDROLASE"/>
    <property type="match status" value="1"/>
</dbReference>
<evidence type="ECO:0000256" key="1">
    <source>
        <dbReference type="ARBA" id="ARBA00022723"/>
    </source>
</evidence>